<protein>
    <recommendedName>
        <fullName evidence="3">Actin-like ATPase domain-containing protein</fullName>
    </recommendedName>
</protein>
<dbReference type="RefSeq" id="XP_003034122.1">
    <property type="nucleotide sequence ID" value="XM_003034076.1"/>
</dbReference>
<dbReference type="CDD" id="cd10170">
    <property type="entry name" value="ASKHA_NBD_HSP70"/>
    <property type="match status" value="1"/>
</dbReference>
<evidence type="ECO:0000313" key="2">
    <source>
        <dbReference type="Proteomes" id="UP000007431"/>
    </source>
</evidence>
<accession>D8PYB2</accession>
<dbReference type="Proteomes" id="UP000007431">
    <property type="component" value="Unassembled WGS sequence"/>
</dbReference>
<dbReference type="GeneID" id="9592279"/>
<evidence type="ECO:0008006" key="3">
    <source>
        <dbReference type="Google" id="ProtNLM"/>
    </source>
</evidence>
<feature type="non-terminal residue" evidence="1">
    <location>
        <position position="358"/>
    </location>
</feature>
<evidence type="ECO:0000313" key="1">
    <source>
        <dbReference type="EMBL" id="EFI99219.1"/>
    </source>
</evidence>
<dbReference type="OrthoDB" id="2963168at2759"/>
<dbReference type="OMA" id="CVFARMA"/>
<reference evidence="1 2" key="1">
    <citation type="journal article" date="2010" name="Nat. Biotechnol.">
        <title>Genome sequence of the model mushroom Schizophyllum commune.</title>
        <authorList>
            <person name="Ohm R.A."/>
            <person name="de Jong J.F."/>
            <person name="Lugones L.G."/>
            <person name="Aerts A."/>
            <person name="Kothe E."/>
            <person name="Stajich J.E."/>
            <person name="de Vries R.P."/>
            <person name="Record E."/>
            <person name="Levasseur A."/>
            <person name="Baker S.E."/>
            <person name="Bartholomew K.A."/>
            <person name="Coutinho P.M."/>
            <person name="Erdmann S."/>
            <person name="Fowler T.J."/>
            <person name="Gathman A.C."/>
            <person name="Lombard V."/>
            <person name="Henrissat B."/>
            <person name="Knabe N."/>
            <person name="Kuees U."/>
            <person name="Lilly W.W."/>
            <person name="Lindquist E."/>
            <person name="Lucas S."/>
            <person name="Magnuson J.K."/>
            <person name="Piumi F."/>
            <person name="Raudaskoski M."/>
            <person name="Salamov A."/>
            <person name="Schmutz J."/>
            <person name="Schwarze F.W.M.R."/>
            <person name="vanKuyk P.A."/>
            <person name="Horton J.S."/>
            <person name="Grigoriev I.V."/>
            <person name="Woesten H.A.B."/>
        </authorList>
    </citation>
    <scope>NUCLEOTIDE SEQUENCE [LARGE SCALE GENOMIC DNA]</scope>
    <source>
        <strain evidence="2">H4-8 / FGSC 9210</strain>
    </source>
</reference>
<dbReference type="KEGG" id="scm:SCHCO_0107470"/>
<organism evidence="2">
    <name type="scientific">Schizophyllum commune (strain H4-8 / FGSC 9210)</name>
    <name type="common">Split gill fungus</name>
    <dbReference type="NCBI Taxonomy" id="578458"/>
    <lineage>
        <taxon>Eukaryota</taxon>
        <taxon>Fungi</taxon>
        <taxon>Dikarya</taxon>
        <taxon>Basidiomycota</taxon>
        <taxon>Agaricomycotina</taxon>
        <taxon>Agaricomycetes</taxon>
        <taxon>Agaricomycetidae</taxon>
        <taxon>Agaricales</taxon>
        <taxon>Schizophyllaceae</taxon>
        <taxon>Schizophyllum</taxon>
    </lineage>
</organism>
<dbReference type="PANTHER" id="PTHR14187">
    <property type="entry name" value="ALPHA KINASE/ELONGATION FACTOR 2 KINASE"/>
    <property type="match status" value="1"/>
</dbReference>
<gene>
    <name evidence="1" type="ORF">SCHCODRAFT_107470</name>
</gene>
<dbReference type="InParanoid" id="D8PYB2"/>
<dbReference type="EMBL" id="GL377304">
    <property type="protein sequence ID" value="EFI99219.1"/>
    <property type="molecule type" value="Genomic_DNA"/>
</dbReference>
<keyword evidence="2" id="KW-1185">Reference proteome</keyword>
<name>D8PYB2_SCHCM</name>
<dbReference type="InterPro" id="IPR043129">
    <property type="entry name" value="ATPase_NBD"/>
</dbReference>
<dbReference type="STRING" id="578458.D8PYB2"/>
<dbReference type="SUPFAM" id="SSF53067">
    <property type="entry name" value="Actin-like ATPase domain"/>
    <property type="match status" value="1"/>
</dbReference>
<dbReference type="eggNOG" id="KOG0101">
    <property type="taxonomic scope" value="Eukaryota"/>
</dbReference>
<dbReference type="VEuPathDB" id="FungiDB:SCHCODRAFT_0107470"/>
<sequence length="358" mass="39702">MEVDAGGGTVDLSAYAQVRKGADVSYTEITPAQCLFKGAIMVKRNAQAYVEARLRNSKYSERTEDIVDAFDKSTKLTFKNAKTPSYVKFGGISDNDAAYDVKSGKLVIQGSEVAKFFLPTITSISQAVLKQRKQAKSGISSIFLVGGFAASSFLYSQLRDSLAPLGLDVNKAVADGGVLYVVDHHVSARVARFTYGTDGARAYQKKDKEHRKRHQKAYFGTDGVKRVADCFFPIVDVGTQVTETQDFKVPFMQLHDQLGPFQRYTISAPIQVYRGEMHHPLWTDVDSNNFSVLCTVNADVTSAVVRLPPRRAADGHIYYQLNYDVVLLFGLTELKAQLRWLENGVERRTHAEVVYGDA</sequence>
<dbReference type="PANTHER" id="PTHR14187:SF5">
    <property type="entry name" value="HEAT SHOCK 70 KDA PROTEIN 12A"/>
    <property type="match status" value="1"/>
</dbReference>
<dbReference type="AlphaFoldDB" id="D8PYB2"/>
<dbReference type="HOGENOM" id="CLU_009958_0_0_1"/>
<proteinExistence type="predicted"/>